<dbReference type="PROSITE" id="PS51845">
    <property type="entry name" value="PDEASE_I_2"/>
    <property type="match status" value="1"/>
</dbReference>
<dbReference type="EMBL" id="MIGC01007999">
    <property type="protein sequence ID" value="PHJ15495.1"/>
    <property type="molecule type" value="Genomic_DNA"/>
</dbReference>
<accession>A0A2C6KG93</accession>
<evidence type="ECO:0000256" key="4">
    <source>
        <dbReference type="SAM" id="MobiDB-lite"/>
    </source>
</evidence>
<dbReference type="InterPro" id="IPR036971">
    <property type="entry name" value="PDEase_catalytic_dom_sf"/>
</dbReference>
<dbReference type="InterPro" id="IPR002073">
    <property type="entry name" value="PDEase_catalytic_dom"/>
</dbReference>
<dbReference type="CDD" id="cd00077">
    <property type="entry name" value="HDc"/>
    <property type="match status" value="1"/>
</dbReference>
<feature type="binding site" evidence="3">
    <location>
        <position position="34"/>
    </location>
    <ligand>
        <name>Zn(2+)</name>
        <dbReference type="ChEBI" id="CHEBI:29105"/>
        <label>1</label>
    </ligand>
</feature>
<dbReference type="Pfam" id="PF00233">
    <property type="entry name" value="PDEase_I"/>
    <property type="match status" value="1"/>
</dbReference>
<evidence type="ECO:0000313" key="7">
    <source>
        <dbReference type="Proteomes" id="UP000221165"/>
    </source>
</evidence>
<keyword evidence="7" id="KW-1185">Reference proteome</keyword>
<dbReference type="SUPFAM" id="SSF109604">
    <property type="entry name" value="HD-domain/PDEase-like"/>
    <property type="match status" value="1"/>
</dbReference>
<dbReference type="PANTHER" id="PTHR11347">
    <property type="entry name" value="CYCLIC NUCLEOTIDE PHOSPHODIESTERASE"/>
    <property type="match status" value="1"/>
</dbReference>
<feature type="region of interest" description="Disordered" evidence="4">
    <location>
        <begin position="358"/>
        <end position="386"/>
    </location>
</feature>
<feature type="binding site" evidence="3">
    <location>
        <position position="35"/>
    </location>
    <ligand>
        <name>Zn(2+)</name>
        <dbReference type="ChEBI" id="CHEBI:29105"/>
        <label>1</label>
    </ligand>
</feature>
<sequence>MVAFMMAQMLNALKVFTESQVLALTGARVAALCHDVGHPGRNNVFLINSSHLASIVYNDSSILENYHAALAFRILSSPGCNLLEKTSPEVYRSVRGLMIDLILATDMKSHFDFLTRIKNRKNAPEFNVQKNVEDQYLVTEGCIRAADISHGMVRWEEHFEWSMRVTLEFFLQGDEEKRLGLPVSPLCDRDQAGQLHNSQAGFLTYVVMPLLVELQFVDEPNPFMSSLLTSLKSNISAWESMEGKEVEMPSSFLEFERRLRGKDMVLDVTVLTCDEQSLFAYPALPSSTVAQLREETEDNSEDELHPGAHRPHATPARRTSREEVSLPRRFMAELSKAPRPAGIHKGDAVTGVVAPPTADAVTADNTSGEVAFPVSSDKNLGNGAVT</sequence>
<dbReference type="GO" id="GO:0007165">
    <property type="term" value="P:signal transduction"/>
    <property type="evidence" value="ECO:0007669"/>
    <property type="project" value="InterPro"/>
</dbReference>
<keyword evidence="2" id="KW-0378">Hydrolase</keyword>
<evidence type="ECO:0000313" key="6">
    <source>
        <dbReference type="EMBL" id="PHJ15495.1"/>
    </source>
</evidence>
<name>A0A2C6KG93_9APIC</name>
<dbReference type="AlphaFoldDB" id="A0A2C6KG93"/>
<dbReference type="InterPro" id="IPR023174">
    <property type="entry name" value="PDEase_CS"/>
</dbReference>
<dbReference type="PROSITE" id="PS00126">
    <property type="entry name" value="PDEASE_I_1"/>
    <property type="match status" value="1"/>
</dbReference>
<evidence type="ECO:0000256" key="3">
    <source>
        <dbReference type="PIRSR" id="PIRSR623088-3"/>
    </source>
</evidence>
<feature type="binding site" evidence="3">
    <location>
        <position position="35"/>
    </location>
    <ligand>
        <name>Zn(2+)</name>
        <dbReference type="ChEBI" id="CHEBI:29105"/>
        <label>2</label>
    </ligand>
</feature>
<dbReference type="GO" id="GO:0004114">
    <property type="term" value="F:3',5'-cyclic-nucleotide phosphodiesterase activity"/>
    <property type="evidence" value="ECO:0007669"/>
    <property type="project" value="InterPro"/>
</dbReference>
<dbReference type="VEuPathDB" id="ToxoDB:CSUI_010693"/>
<organism evidence="6 7">
    <name type="scientific">Cystoisospora suis</name>
    <dbReference type="NCBI Taxonomy" id="483139"/>
    <lineage>
        <taxon>Eukaryota</taxon>
        <taxon>Sar</taxon>
        <taxon>Alveolata</taxon>
        <taxon>Apicomplexa</taxon>
        <taxon>Conoidasida</taxon>
        <taxon>Coccidia</taxon>
        <taxon>Eucoccidiorida</taxon>
        <taxon>Eimeriorina</taxon>
        <taxon>Sarcocystidae</taxon>
        <taxon>Cystoisospora</taxon>
    </lineage>
</organism>
<reference evidence="6 7" key="1">
    <citation type="journal article" date="2017" name="Int. J. Parasitol.">
        <title>The genome of the protozoan parasite Cystoisospora suis and a reverse vaccinology approach to identify vaccine candidates.</title>
        <authorList>
            <person name="Palmieri N."/>
            <person name="Shrestha A."/>
            <person name="Ruttkowski B."/>
            <person name="Beck T."/>
            <person name="Vogl C."/>
            <person name="Tomley F."/>
            <person name="Blake D.P."/>
            <person name="Joachim A."/>
        </authorList>
    </citation>
    <scope>NUCLEOTIDE SEQUENCE [LARGE SCALE GENOMIC DNA]</scope>
    <source>
        <strain evidence="6 7">Wien I</strain>
    </source>
</reference>
<dbReference type="InterPro" id="IPR023088">
    <property type="entry name" value="PDEase"/>
</dbReference>
<feature type="region of interest" description="Disordered" evidence="4">
    <location>
        <begin position="291"/>
        <end position="325"/>
    </location>
</feature>
<comment type="caution">
    <text evidence="6">The sequence shown here is derived from an EMBL/GenBank/DDBJ whole genome shotgun (WGS) entry which is preliminary data.</text>
</comment>
<proteinExistence type="predicted"/>
<gene>
    <name evidence="6" type="ORF">CSUI_010693</name>
</gene>
<evidence type="ECO:0000259" key="5">
    <source>
        <dbReference type="PROSITE" id="PS51845"/>
    </source>
</evidence>
<dbReference type="RefSeq" id="XP_067917228.1">
    <property type="nucleotide sequence ID" value="XM_068070795.1"/>
</dbReference>
<protein>
    <submittedName>
        <fullName evidence="6">3 5-cyclic nucleotide phosphodiesterase domain-containing protein</fullName>
    </submittedName>
</protein>
<dbReference type="InterPro" id="IPR003607">
    <property type="entry name" value="HD/PDEase_dom"/>
</dbReference>
<dbReference type="Proteomes" id="UP000221165">
    <property type="component" value="Unassembled WGS sequence"/>
</dbReference>
<evidence type="ECO:0000256" key="2">
    <source>
        <dbReference type="ARBA" id="ARBA00022801"/>
    </source>
</evidence>
<dbReference type="GO" id="GO:0046872">
    <property type="term" value="F:metal ion binding"/>
    <property type="evidence" value="ECO:0007669"/>
    <property type="project" value="UniProtKB-KW"/>
</dbReference>
<dbReference type="GeneID" id="94434006"/>
<feature type="binding site" evidence="3">
    <location>
        <position position="147"/>
    </location>
    <ligand>
        <name>Zn(2+)</name>
        <dbReference type="ChEBI" id="CHEBI:29105"/>
        <label>1</label>
    </ligand>
</feature>
<dbReference type="PRINTS" id="PR00387">
    <property type="entry name" value="PDIESTERASE1"/>
</dbReference>
<feature type="domain" description="PDEase" evidence="5">
    <location>
        <begin position="1"/>
        <end position="245"/>
    </location>
</feature>
<evidence type="ECO:0000256" key="1">
    <source>
        <dbReference type="ARBA" id="ARBA00022723"/>
    </source>
</evidence>
<keyword evidence="1 3" id="KW-0479">Metal-binding</keyword>
<dbReference type="Gene3D" id="1.10.1300.10">
    <property type="entry name" value="3'5'-cyclic nucleotide phosphodiesterase, catalytic domain"/>
    <property type="match status" value="1"/>
</dbReference>
<dbReference type="OrthoDB" id="331721at2759"/>